<keyword evidence="2" id="KW-0732">Signal</keyword>
<dbReference type="GeneID" id="39988907"/>
<name>A0A1X0NLR7_9TRYP</name>
<protein>
    <submittedName>
        <fullName evidence="3">Uncharacterized protein</fullName>
    </submittedName>
</protein>
<keyword evidence="1" id="KW-1133">Transmembrane helix</keyword>
<dbReference type="AlphaFoldDB" id="A0A1X0NLR7"/>
<feature type="transmembrane region" description="Helical" evidence="1">
    <location>
        <begin position="261"/>
        <end position="282"/>
    </location>
</feature>
<evidence type="ECO:0000313" key="4">
    <source>
        <dbReference type="Proteomes" id="UP000192257"/>
    </source>
</evidence>
<feature type="transmembrane region" description="Helical" evidence="1">
    <location>
        <begin position="62"/>
        <end position="87"/>
    </location>
</feature>
<sequence length="525" mass="58018">MIHFTLLLLISLLISFLALEASADLPVMQYSQGKRRVMNCNKYAESLIDCDRESYKITLLVYSAPGLVVAAVMIIATIVYGICKYIFNCCGGRKQSPNFCFPLKGYPAKYSKSDLLRPFILVVISFLMSLAACIWGCVSQTHMSSHLSEIKSITSSSIGKVEDLTAGIINGMNVMKYDPVTDTTYNVSLIKSSVNGEVIISSMTNVENYFSNMVKDNFIWLIELFQSYKWVAYIIFIIPTMVSFCGVIIAVLSYRRYASMCILWLMAILGCLVWASNGFYAASSFLMKESCFEVSEFTNRRTNVLKAISECTEENFSNTLGNLNTILYNESQNICTELKPYCYDKTMTPSFNLGLKQVFDCPVSMPCTTLKDNMLLSWLRTSLYTAPDIINDPSANATAAAQGYTCTSAPGQLCDLSTCATSCTVNGVLSEVGKFSKRALYDFNGVASSRYVVDTVWGQISSCDALLSDLIPSINPSCQNLVDDSFNLLQSSGLMGLAIIIALFGYGIGAKRFIPFNQAYIPQKD</sequence>
<dbReference type="VEuPathDB" id="TriTrypDB:TM35_000342290"/>
<feature type="transmembrane region" description="Helical" evidence="1">
    <location>
        <begin position="119"/>
        <end position="138"/>
    </location>
</feature>
<feature type="transmembrane region" description="Helical" evidence="1">
    <location>
        <begin position="230"/>
        <end position="254"/>
    </location>
</feature>
<dbReference type="Proteomes" id="UP000192257">
    <property type="component" value="Unassembled WGS sequence"/>
</dbReference>
<evidence type="ECO:0000256" key="1">
    <source>
        <dbReference type="SAM" id="Phobius"/>
    </source>
</evidence>
<keyword evidence="4" id="KW-1185">Reference proteome</keyword>
<reference evidence="3 4" key="1">
    <citation type="submission" date="2017-03" db="EMBL/GenBank/DDBJ databases">
        <title>An alternative strategy for trypanosome survival in the mammalian bloodstream revealed through genome and transcriptome analysis of the ubiquitous bovine parasite Trypanosoma (Megatrypanum) theileri.</title>
        <authorList>
            <person name="Kelly S."/>
            <person name="Ivens A."/>
            <person name="Mott A."/>
            <person name="O'Neill E."/>
            <person name="Emms D."/>
            <person name="Macleod O."/>
            <person name="Voorheis P."/>
            <person name="Matthews J."/>
            <person name="Matthews K."/>
            <person name="Carrington M."/>
        </authorList>
    </citation>
    <scope>NUCLEOTIDE SEQUENCE [LARGE SCALE GENOMIC DNA]</scope>
    <source>
        <strain evidence="3">Edinburgh</strain>
    </source>
</reference>
<gene>
    <name evidence="3" type="ORF">TM35_000342290</name>
</gene>
<evidence type="ECO:0000313" key="3">
    <source>
        <dbReference type="EMBL" id="ORC85617.1"/>
    </source>
</evidence>
<accession>A0A1X0NLR7</accession>
<feature type="transmembrane region" description="Helical" evidence="1">
    <location>
        <begin position="488"/>
        <end position="508"/>
    </location>
</feature>
<dbReference type="OrthoDB" id="251430at2759"/>
<evidence type="ECO:0000256" key="2">
    <source>
        <dbReference type="SAM" id="SignalP"/>
    </source>
</evidence>
<organism evidence="3 4">
    <name type="scientific">Trypanosoma theileri</name>
    <dbReference type="NCBI Taxonomy" id="67003"/>
    <lineage>
        <taxon>Eukaryota</taxon>
        <taxon>Discoba</taxon>
        <taxon>Euglenozoa</taxon>
        <taxon>Kinetoplastea</taxon>
        <taxon>Metakinetoplastina</taxon>
        <taxon>Trypanosomatida</taxon>
        <taxon>Trypanosomatidae</taxon>
        <taxon>Trypanosoma</taxon>
    </lineage>
</organism>
<feature type="signal peptide" evidence="2">
    <location>
        <begin position="1"/>
        <end position="23"/>
    </location>
</feature>
<comment type="caution">
    <text evidence="3">The sequence shown here is derived from an EMBL/GenBank/DDBJ whole genome shotgun (WGS) entry which is preliminary data.</text>
</comment>
<proteinExistence type="predicted"/>
<feature type="chain" id="PRO_5012416648" evidence="2">
    <location>
        <begin position="24"/>
        <end position="525"/>
    </location>
</feature>
<keyword evidence="1" id="KW-0812">Transmembrane</keyword>
<dbReference type="EMBL" id="NBCO01000034">
    <property type="protein sequence ID" value="ORC85617.1"/>
    <property type="molecule type" value="Genomic_DNA"/>
</dbReference>
<dbReference type="RefSeq" id="XP_028879683.1">
    <property type="nucleotide sequence ID" value="XM_029029127.1"/>
</dbReference>
<keyword evidence="1" id="KW-0472">Membrane</keyword>